<feature type="transmembrane region" description="Helical" evidence="13">
    <location>
        <begin position="322"/>
        <end position="345"/>
    </location>
</feature>
<feature type="transmembrane region" description="Helical" evidence="13">
    <location>
        <begin position="60"/>
        <end position="85"/>
    </location>
</feature>
<feature type="transmembrane region" description="Helical" evidence="13">
    <location>
        <begin position="242"/>
        <end position="263"/>
    </location>
</feature>
<feature type="transmembrane region" description="Helical" evidence="13">
    <location>
        <begin position="365"/>
        <end position="383"/>
    </location>
</feature>
<feature type="transmembrane region" description="Helical" evidence="13">
    <location>
        <begin position="21"/>
        <end position="40"/>
    </location>
</feature>
<dbReference type="OrthoDB" id="9811110at2"/>
<evidence type="ECO:0000256" key="2">
    <source>
        <dbReference type="ARBA" id="ARBA00008417"/>
    </source>
</evidence>
<keyword evidence="15" id="KW-1185">Reference proteome</keyword>
<evidence type="ECO:0000256" key="11">
    <source>
        <dbReference type="ARBA" id="ARBA00023251"/>
    </source>
</evidence>
<feature type="transmembrane region" description="Helical" evidence="13">
    <location>
        <begin position="97"/>
        <end position="120"/>
    </location>
</feature>
<dbReference type="RefSeq" id="WP_074642887.1">
    <property type="nucleotide sequence ID" value="NZ_FOFU01000004.1"/>
</dbReference>
<comment type="subcellular location">
    <subcellularLocation>
        <location evidence="1">Cell membrane</location>
        <topology evidence="1">Multi-pass membrane protein</topology>
    </subcellularLocation>
</comment>
<reference evidence="14 15" key="1">
    <citation type="submission" date="2016-10" db="EMBL/GenBank/DDBJ databases">
        <authorList>
            <person name="de Groot N.N."/>
        </authorList>
    </citation>
    <scope>NUCLEOTIDE SEQUENCE [LARGE SCALE GENOMIC DNA]</scope>
    <source>
        <strain evidence="14 15">B25</strain>
    </source>
</reference>
<evidence type="ECO:0000313" key="14">
    <source>
        <dbReference type="EMBL" id="SEQ38460.1"/>
    </source>
</evidence>
<evidence type="ECO:0000256" key="8">
    <source>
        <dbReference type="ARBA" id="ARBA00022989"/>
    </source>
</evidence>
<keyword evidence="10 13" id="KW-0472">Membrane</keyword>
<dbReference type="AlphaFoldDB" id="A0A1H9FKF4"/>
<sequence>MSDKQDTREMLVSGNVFKTMLTLSVPAVLGMVVIGLYNFMDAVFVGQMVGPVAMTAVKVSYPFTLINSGIATLIGVGSSSVLSRAIGERDQETVDKIMGNLISFVSLLSVIVIVAGLIFTRQLLSLAGAEGEVLEQAVRYLRVVFCGSLFVNLGQSTNMIMRGEGKLKKAMAIMATSAILNIILDPVLIKVCGEGNGVLGAAFATIISQIVLMIMSFFYFLKKSDTVKIHKIKFEKTLIKPVLSVGVSAMLMQVMSMLQQTVLYNTASKWGGSEWQTILGAALSLQAFSFIPLWGISQGFQPAIGTNYGAKLFDRVGKFTRCFMVSATVVALIFYIPIMCLPAKMLSMFITDAAIVEAGAPMLRVLFGAFITYGVLILAITFFQAIGKASAASILALLRQLFLFLPLVLLLPNINGLGIKGVFYAQLFTDLIVLALAVIFMCGAFGRFRRA</sequence>
<evidence type="ECO:0000256" key="3">
    <source>
        <dbReference type="ARBA" id="ARBA00022106"/>
    </source>
</evidence>
<evidence type="ECO:0000256" key="10">
    <source>
        <dbReference type="ARBA" id="ARBA00023136"/>
    </source>
</evidence>
<dbReference type="InterPro" id="IPR045070">
    <property type="entry name" value="MATE_MepA-like"/>
</dbReference>
<dbReference type="NCBIfam" id="TIGR00797">
    <property type="entry name" value="matE"/>
    <property type="match status" value="1"/>
</dbReference>
<feature type="transmembrane region" description="Helical" evidence="13">
    <location>
        <begin position="275"/>
        <end position="296"/>
    </location>
</feature>
<dbReference type="Pfam" id="PF01554">
    <property type="entry name" value="MatE"/>
    <property type="match status" value="2"/>
</dbReference>
<dbReference type="InterPro" id="IPR048279">
    <property type="entry name" value="MdtK-like"/>
</dbReference>
<keyword evidence="11" id="KW-0046">Antibiotic resistance</keyword>
<proteinExistence type="inferred from homology"/>
<dbReference type="InterPro" id="IPR050222">
    <property type="entry name" value="MATE_MdtK"/>
</dbReference>
<dbReference type="PANTHER" id="PTHR43298">
    <property type="entry name" value="MULTIDRUG RESISTANCE PROTEIN NORM-RELATED"/>
    <property type="match status" value="1"/>
</dbReference>
<dbReference type="EMBL" id="FOFU01000004">
    <property type="protein sequence ID" value="SEQ38460.1"/>
    <property type="molecule type" value="Genomic_DNA"/>
</dbReference>
<evidence type="ECO:0000256" key="1">
    <source>
        <dbReference type="ARBA" id="ARBA00004651"/>
    </source>
</evidence>
<feature type="transmembrane region" description="Helical" evidence="13">
    <location>
        <begin position="423"/>
        <end position="446"/>
    </location>
</feature>
<comment type="similarity">
    <text evidence="2">Belongs to the multi antimicrobial extrusion (MATE) (TC 2.A.66.1) family. MepA subfamily.</text>
</comment>
<evidence type="ECO:0000256" key="5">
    <source>
        <dbReference type="ARBA" id="ARBA00022449"/>
    </source>
</evidence>
<feature type="transmembrane region" description="Helical" evidence="13">
    <location>
        <begin position="390"/>
        <end position="411"/>
    </location>
</feature>
<evidence type="ECO:0000256" key="9">
    <source>
        <dbReference type="ARBA" id="ARBA00023065"/>
    </source>
</evidence>
<feature type="transmembrane region" description="Helical" evidence="13">
    <location>
        <begin position="201"/>
        <end position="221"/>
    </location>
</feature>
<dbReference type="CDD" id="cd13143">
    <property type="entry name" value="MATE_MepA_like"/>
    <property type="match status" value="1"/>
</dbReference>
<keyword evidence="9" id="KW-0406">Ion transport</keyword>
<evidence type="ECO:0000256" key="7">
    <source>
        <dbReference type="ARBA" id="ARBA00022692"/>
    </source>
</evidence>
<evidence type="ECO:0000256" key="12">
    <source>
        <dbReference type="ARBA" id="ARBA00031636"/>
    </source>
</evidence>
<keyword evidence="4" id="KW-0813">Transport</keyword>
<dbReference type="Proteomes" id="UP000182360">
    <property type="component" value="Unassembled WGS sequence"/>
</dbReference>
<dbReference type="GO" id="GO:0005886">
    <property type="term" value="C:plasma membrane"/>
    <property type="evidence" value="ECO:0007669"/>
    <property type="project" value="UniProtKB-SubCell"/>
</dbReference>
<evidence type="ECO:0000256" key="4">
    <source>
        <dbReference type="ARBA" id="ARBA00022448"/>
    </source>
</evidence>
<dbReference type="GO" id="GO:0046677">
    <property type="term" value="P:response to antibiotic"/>
    <property type="evidence" value="ECO:0007669"/>
    <property type="project" value="UniProtKB-KW"/>
</dbReference>
<dbReference type="GO" id="GO:0015297">
    <property type="term" value="F:antiporter activity"/>
    <property type="evidence" value="ECO:0007669"/>
    <property type="project" value="UniProtKB-KW"/>
</dbReference>
<feature type="transmembrane region" description="Helical" evidence="13">
    <location>
        <begin position="170"/>
        <end position="189"/>
    </location>
</feature>
<accession>A0A1H9FKF4</accession>
<evidence type="ECO:0000256" key="13">
    <source>
        <dbReference type="SAM" id="Phobius"/>
    </source>
</evidence>
<dbReference type="PIRSF" id="PIRSF006603">
    <property type="entry name" value="DinF"/>
    <property type="match status" value="1"/>
</dbReference>
<keyword evidence="5" id="KW-0050">Antiport</keyword>
<keyword evidence="6" id="KW-1003">Cell membrane</keyword>
<keyword evidence="7 13" id="KW-0812">Transmembrane</keyword>
<name>A0A1H9FKF4_9SPIR</name>
<dbReference type="GO" id="GO:0006811">
    <property type="term" value="P:monoatomic ion transport"/>
    <property type="evidence" value="ECO:0007669"/>
    <property type="project" value="UniProtKB-KW"/>
</dbReference>
<keyword evidence="8 13" id="KW-1133">Transmembrane helix</keyword>
<organism evidence="14 15">
    <name type="scientific">Treponema bryantii</name>
    <dbReference type="NCBI Taxonomy" id="163"/>
    <lineage>
        <taxon>Bacteria</taxon>
        <taxon>Pseudomonadati</taxon>
        <taxon>Spirochaetota</taxon>
        <taxon>Spirochaetia</taxon>
        <taxon>Spirochaetales</taxon>
        <taxon>Treponemataceae</taxon>
        <taxon>Treponema</taxon>
    </lineage>
</organism>
<gene>
    <name evidence="14" type="ORF">SAMN04487977_10474</name>
</gene>
<dbReference type="InterPro" id="IPR002528">
    <property type="entry name" value="MATE_fam"/>
</dbReference>
<dbReference type="PANTHER" id="PTHR43298:SF2">
    <property type="entry name" value="FMN_FAD EXPORTER YEEO-RELATED"/>
    <property type="match status" value="1"/>
</dbReference>
<evidence type="ECO:0000313" key="15">
    <source>
        <dbReference type="Proteomes" id="UP000182360"/>
    </source>
</evidence>
<dbReference type="GO" id="GO:0042910">
    <property type="term" value="F:xenobiotic transmembrane transporter activity"/>
    <property type="evidence" value="ECO:0007669"/>
    <property type="project" value="InterPro"/>
</dbReference>
<protein>
    <recommendedName>
        <fullName evidence="3">Multidrug export protein MepA</fullName>
    </recommendedName>
    <alternativeName>
        <fullName evidence="12">Multidrug-efflux transporter</fullName>
    </alternativeName>
</protein>
<evidence type="ECO:0000256" key="6">
    <source>
        <dbReference type="ARBA" id="ARBA00022475"/>
    </source>
</evidence>